<evidence type="ECO:0000256" key="1">
    <source>
        <dbReference type="SAM" id="MobiDB-lite"/>
    </source>
</evidence>
<gene>
    <name evidence="2" type="ordered locus">HCH_00227</name>
</gene>
<evidence type="ECO:0000313" key="3">
    <source>
        <dbReference type="Proteomes" id="UP000000238"/>
    </source>
</evidence>
<dbReference type="KEGG" id="hch:HCH_00227"/>
<feature type="region of interest" description="Disordered" evidence="1">
    <location>
        <begin position="17"/>
        <end position="41"/>
    </location>
</feature>
<dbReference type="EMBL" id="CP000155">
    <property type="protein sequence ID" value="ABC27142.1"/>
    <property type="molecule type" value="Genomic_DNA"/>
</dbReference>
<sequence length="41" mass="4214">METVCIVPFPEVVTFPEKGDESQDVAASSGRSDSSPKSGAA</sequence>
<name>Q2SQD2_HAHCH</name>
<dbReference type="Proteomes" id="UP000000238">
    <property type="component" value="Chromosome"/>
</dbReference>
<feature type="compositionally biased region" description="Low complexity" evidence="1">
    <location>
        <begin position="28"/>
        <end position="41"/>
    </location>
</feature>
<keyword evidence="3" id="KW-1185">Reference proteome</keyword>
<evidence type="ECO:0000313" key="2">
    <source>
        <dbReference type="EMBL" id="ABC27142.1"/>
    </source>
</evidence>
<protein>
    <submittedName>
        <fullName evidence="2">Uncharacterized protein</fullName>
    </submittedName>
</protein>
<proteinExistence type="predicted"/>
<accession>Q2SQD2</accession>
<organism evidence="2 3">
    <name type="scientific">Hahella chejuensis (strain KCTC 2396)</name>
    <dbReference type="NCBI Taxonomy" id="349521"/>
    <lineage>
        <taxon>Bacteria</taxon>
        <taxon>Pseudomonadati</taxon>
        <taxon>Pseudomonadota</taxon>
        <taxon>Gammaproteobacteria</taxon>
        <taxon>Oceanospirillales</taxon>
        <taxon>Hahellaceae</taxon>
        <taxon>Hahella</taxon>
    </lineage>
</organism>
<reference evidence="2 3" key="1">
    <citation type="journal article" date="2005" name="Nucleic Acids Res.">
        <title>Genomic blueprint of Hahella chejuensis, a marine microbe producing an algicidal agent.</title>
        <authorList>
            <person name="Jeong H."/>
            <person name="Yim J.H."/>
            <person name="Lee C."/>
            <person name="Choi S.-H."/>
            <person name="Park Y.K."/>
            <person name="Yoon S.H."/>
            <person name="Hur C.-G."/>
            <person name="Kang H.-Y."/>
            <person name="Kim D."/>
            <person name="Lee H.H."/>
            <person name="Park K.H."/>
            <person name="Park S.-H."/>
            <person name="Park H.-S."/>
            <person name="Lee H.K."/>
            <person name="Oh T.K."/>
            <person name="Kim J.F."/>
        </authorList>
    </citation>
    <scope>NUCLEOTIDE SEQUENCE [LARGE SCALE GENOMIC DNA]</scope>
    <source>
        <strain evidence="2 3">KCTC 2396</strain>
    </source>
</reference>
<dbReference type="AlphaFoldDB" id="Q2SQD2"/>
<dbReference type="HOGENOM" id="CLU_3270881_0_0_6"/>